<comment type="caution">
    <text evidence="3">The sequence shown here is derived from an EMBL/GenBank/DDBJ whole genome shotgun (WGS) entry which is preliminary data.</text>
</comment>
<name>A0ABU2SEU0_9ACTN</name>
<evidence type="ECO:0000313" key="4">
    <source>
        <dbReference type="Proteomes" id="UP001183615"/>
    </source>
</evidence>
<evidence type="ECO:0000313" key="3">
    <source>
        <dbReference type="EMBL" id="MDT0446384.1"/>
    </source>
</evidence>
<evidence type="ECO:0000259" key="2">
    <source>
        <dbReference type="PROSITE" id="PS50943"/>
    </source>
</evidence>
<dbReference type="PANTHER" id="PTHR47691:SF3">
    <property type="entry name" value="HTH-TYPE TRANSCRIPTIONAL REGULATOR RV0890C-RELATED"/>
    <property type="match status" value="1"/>
</dbReference>
<accession>A0ABU2SEU0</accession>
<dbReference type="SUPFAM" id="SSF47413">
    <property type="entry name" value="lambda repressor-like DNA-binding domains"/>
    <property type="match status" value="1"/>
</dbReference>
<feature type="compositionally biased region" description="Low complexity" evidence="1">
    <location>
        <begin position="72"/>
        <end position="86"/>
    </location>
</feature>
<organism evidence="3 4">
    <name type="scientific">Streptomyces johnsoniae</name>
    <dbReference type="NCBI Taxonomy" id="3075532"/>
    <lineage>
        <taxon>Bacteria</taxon>
        <taxon>Bacillati</taxon>
        <taxon>Actinomycetota</taxon>
        <taxon>Actinomycetes</taxon>
        <taxon>Kitasatosporales</taxon>
        <taxon>Streptomycetaceae</taxon>
        <taxon>Streptomyces</taxon>
    </lineage>
</organism>
<dbReference type="RefSeq" id="WP_311620539.1">
    <property type="nucleotide sequence ID" value="NZ_JAVREV010000019.1"/>
</dbReference>
<reference evidence="4" key="1">
    <citation type="submission" date="2023-07" db="EMBL/GenBank/DDBJ databases">
        <title>30 novel species of actinomycetes from the DSMZ collection.</title>
        <authorList>
            <person name="Nouioui I."/>
        </authorList>
    </citation>
    <scope>NUCLEOTIDE SEQUENCE [LARGE SCALE GENOMIC DNA]</scope>
    <source>
        <strain evidence="4">DSM 41886</strain>
    </source>
</reference>
<dbReference type="SUPFAM" id="SSF52540">
    <property type="entry name" value="P-loop containing nucleoside triphosphate hydrolases"/>
    <property type="match status" value="1"/>
</dbReference>
<dbReference type="EMBL" id="JAVREV010000019">
    <property type="protein sequence ID" value="MDT0446384.1"/>
    <property type="molecule type" value="Genomic_DNA"/>
</dbReference>
<dbReference type="InterPro" id="IPR041664">
    <property type="entry name" value="AAA_16"/>
</dbReference>
<dbReference type="InterPro" id="IPR001387">
    <property type="entry name" value="Cro/C1-type_HTH"/>
</dbReference>
<dbReference type="InterPro" id="IPR010982">
    <property type="entry name" value="Lambda_DNA-bd_dom_sf"/>
</dbReference>
<dbReference type="Pfam" id="PF13560">
    <property type="entry name" value="HTH_31"/>
    <property type="match status" value="1"/>
</dbReference>
<proteinExistence type="predicted"/>
<dbReference type="CDD" id="cd00093">
    <property type="entry name" value="HTH_XRE"/>
    <property type="match status" value="1"/>
</dbReference>
<sequence length="432" mass="45995">MTVVFGSELRKERMAQGVSLARLSKLIHYSKGHLSRIETGGKRASLDLARRCDEALSAGGKLLLAHRLAGAGPAPRAARRPSQLPPDTSHFTGRRSQLEQLDLIAAPRPHSRRRAMVLLVDGMPGVGKTALALRWAHRNAAAFGDGILFHDLRAYGPAGRPAPTEELLAASLRALGVDRTAIPEGPAERSALFRTLLDGRHMLVVLDNAASADQVRALLPGTPGCVVLVTSRNRLAGLVARDGAVRLSLRPFAPEESTELLRKVAGPGMGNARPETVTRLAAYCGHVPLALRVLAERLSAAPGTGPEEVLAGMTDPRGRLDLLSCADDMAASVRTVFSWSHRDLGTDLASAFGVIDAAARAGTTERADSAEFSVHDAARLLGMSLGNAMRVADRLYQANLLELTAAGTYRCNGLLTVHVRELAAGLRAQRHQ</sequence>
<dbReference type="PROSITE" id="PS50943">
    <property type="entry name" value="HTH_CROC1"/>
    <property type="match status" value="1"/>
</dbReference>
<dbReference type="PRINTS" id="PR00364">
    <property type="entry name" value="DISEASERSIST"/>
</dbReference>
<dbReference type="PANTHER" id="PTHR47691">
    <property type="entry name" value="REGULATOR-RELATED"/>
    <property type="match status" value="1"/>
</dbReference>
<dbReference type="Pfam" id="PF13191">
    <property type="entry name" value="AAA_16"/>
    <property type="match status" value="1"/>
</dbReference>
<dbReference type="Gene3D" id="3.40.50.300">
    <property type="entry name" value="P-loop containing nucleotide triphosphate hydrolases"/>
    <property type="match status" value="1"/>
</dbReference>
<keyword evidence="4" id="KW-1185">Reference proteome</keyword>
<gene>
    <name evidence="3" type="ORF">RM779_27865</name>
</gene>
<dbReference type="InterPro" id="IPR027417">
    <property type="entry name" value="P-loop_NTPase"/>
</dbReference>
<evidence type="ECO:0000256" key="1">
    <source>
        <dbReference type="SAM" id="MobiDB-lite"/>
    </source>
</evidence>
<dbReference type="Proteomes" id="UP001183615">
    <property type="component" value="Unassembled WGS sequence"/>
</dbReference>
<feature type="region of interest" description="Disordered" evidence="1">
    <location>
        <begin position="72"/>
        <end position="92"/>
    </location>
</feature>
<protein>
    <submittedName>
        <fullName evidence="3">NB-ARC domain-containing protein</fullName>
    </submittedName>
</protein>
<dbReference type="SMART" id="SM00530">
    <property type="entry name" value="HTH_XRE"/>
    <property type="match status" value="1"/>
</dbReference>
<dbReference type="Gene3D" id="1.10.260.40">
    <property type="entry name" value="lambda repressor-like DNA-binding domains"/>
    <property type="match status" value="1"/>
</dbReference>
<feature type="domain" description="HTH cro/C1-type" evidence="2">
    <location>
        <begin position="9"/>
        <end position="56"/>
    </location>
</feature>